<evidence type="ECO:0000313" key="2">
    <source>
        <dbReference type="RefSeq" id="XP_071914135.1"/>
    </source>
</evidence>
<gene>
    <name evidence="2" type="primary">LOC140010713</name>
</gene>
<protein>
    <recommendedName>
        <fullName evidence="3">Reverse transcriptase zinc-binding domain-containing protein</fullName>
    </recommendedName>
</protein>
<dbReference type="RefSeq" id="XP_071914135.1">
    <property type="nucleotide sequence ID" value="XM_072058034.1"/>
</dbReference>
<name>A0ABM4V3M3_COFAR</name>
<proteinExistence type="predicted"/>
<reference evidence="2" key="1">
    <citation type="submission" date="2025-08" db="UniProtKB">
        <authorList>
            <consortium name="RefSeq"/>
        </authorList>
    </citation>
    <scope>IDENTIFICATION</scope>
    <source>
        <tissue evidence="2">Leaves</tissue>
    </source>
</reference>
<accession>A0ABM4V3M3</accession>
<dbReference type="GeneID" id="140010713"/>
<organism evidence="1 2">
    <name type="scientific">Coffea arabica</name>
    <name type="common">Arabian coffee</name>
    <dbReference type="NCBI Taxonomy" id="13443"/>
    <lineage>
        <taxon>Eukaryota</taxon>
        <taxon>Viridiplantae</taxon>
        <taxon>Streptophyta</taxon>
        <taxon>Embryophyta</taxon>
        <taxon>Tracheophyta</taxon>
        <taxon>Spermatophyta</taxon>
        <taxon>Magnoliopsida</taxon>
        <taxon>eudicotyledons</taxon>
        <taxon>Gunneridae</taxon>
        <taxon>Pentapetalae</taxon>
        <taxon>asterids</taxon>
        <taxon>lamiids</taxon>
        <taxon>Gentianales</taxon>
        <taxon>Rubiaceae</taxon>
        <taxon>Ixoroideae</taxon>
        <taxon>Gardenieae complex</taxon>
        <taxon>Bertiereae - Coffeeae clade</taxon>
        <taxon>Coffeeae</taxon>
        <taxon>Coffea</taxon>
    </lineage>
</organism>
<sequence>MEAIRKIGNGKSTRIWEDNWIPDSPNGKPSVAKPQGCQLRMVSDLISNHSWNRVLILKTFYSQDAEQILRIPISVIGKEDSFYWKHSQHGQYTVQSGYKVWMKEKNQMDYMTRKEAGTSYEGNISCGEREETIEHMMLQCKKAKEIWKMAPVQWEGLEHLTGCFTKWWLVILDAQKSRREVDQVNVTINILWQIWKARNEREFNQKEREPHKIIEKALKEWREFEEVNKGMEPRMITQETEVHQWSDQH</sequence>
<keyword evidence="1" id="KW-1185">Reference proteome</keyword>
<evidence type="ECO:0000313" key="1">
    <source>
        <dbReference type="Proteomes" id="UP001652660"/>
    </source>
</evidence>
<evidence type="ECO:0008006" key="3">
    <source>
        <dbReference type="Google" id="ProtNLM"/>
    </source>
</evidence>
<dbReference type="Proteomes" id="UP001652660">
    <property type="component" value="Chromosome 7c"/>
</dbReference>